<protein>
    <submittedName>
        <fullName evidence="1">Uncharacterized protein</fullName>
    </submittedName>
</protein>
<keyword evidence="2" id="KW-1185">Reference proteome</keyword>
<comment type="caution">
    <text evidence="1">The sequence shown here is derived from an EMBL/GenBank/DDBJ whole genome shotgun (WGS) entry which is preliminary data.</text>
</comment>
<dbReference type="Proteomes" id="UP001211065">
    <property type="component" value="Unassembled WGS sequence"/>
</dbReference>
<accession>A0AAD5Y3T5</accession>
<gene>
    <name evidence="1" type="ORF">HK099_004275</name>
</gene>
<organism evidence="1 2">
    <name type="scientific">Clydaea vesicula</name>
    <dbReference type="NCBI Taxonomy" id="447962"/>
    <lineage>
        <taxon>Eukaryota</taxon>
        <taxon>Fungi</taxon>
        <taxon>Fungi incertae sedis</taxon>
        <taxon>Chytridiomycota</taxon>
        <taxon>Chytridiomycota incertae sedis</taxon>
        <taxon>Chytridiomycetes</taxon>
        <taxon>Lobulomycetales</taxon>
        <taxon>Lobulomycetaceae</taxon>
        <taxon>Clydaea</taxon>
    </lineage>
</organism>
<name>A0AAD5Y3T5_9FUNG</name>
<dbReference type="AlphaFoldDB" id="A0AAD5Y3T5"/>
<evidence type="ECO:0000313" key="2">
    <source>
        <dbReference type="Proteomes" id="UP001211065"/>
    </source>
</evidence>
<reference evidence="1" key="1">
    <citation type="submission" date="2020-05" db="EMBL/GenBank/DDBJ databases">
        <title>Phylogenomic resolution of chytrid fungi.</title>
        <authorList>
            <person name="Stajich J.E."/>
            <person name="Amses K."/>
            <person name="Simmons R."/>
            <person name="Seto K."/>
            <person name="Myers J."/>
            <person name="Bonds A."/>
            <person name="Quandt C.A."/>
            <person name="Barry K."/>
            <person name="Liu P."/>
            <person name="Grigoriev I."/>
            <person name="Longcore J.E."/>
            <person name="James T.Y."/>
        </authorList>
    </citation>
    <scope>NUCLEOTIDE SEQUENCE</scope>
    <source>
        <strain evidence="1">JEL0476</strain>
    </source>
</reference>
<dbReference type="EMBL" id="JADGJW010000003">
    <property type="protein sequence ID" value="KAJ3228283.1"/>
    <property type="molecule type" value="Genomic_DNA"/>
</dbReference>
<sequence length="220" mass="24022">MKFIQQVIILSSLSAAYISNPLTTADNQLVKRDCPNTDISCVRGHRFISYVSAGQCWNWWNFKCDVCDLASVGAACNDENPDCEGECFTVGPCNCGFMLNKAKSYIVIMKFIQQVIILASLSAAYISNPLTTDNQLVKRDCPNTDIACVKGHQFISFVSTGQCWSWLNFKCNVCDLASAGAACNNENPECEGRCFTVGPCNCGFMFSGTQCRPEGVMGAC</sequence>
<evidence type="ECO:0000313" key="1">
    <source>
        <dbReference type="EMBL" id="KAJ3228283.1"/>
    </source>
</evidence>
<proteinExistence type="predicted"/>